<evidence type="ECO:0000313" key="3">
    <source>
        <dbReference type="Proteomes" id="UP001497516"/>
    </source>
</evidence>
<sequence>MASLESKITSRGGDLYSGEDRSGKGDFVLAVKIVSQILIKLKQMRMVIMTVEAQIRRRSGGEMMIRELVISDYFHHCHEPTAASGVVNGNLLLCDISSLA</sequence>
<accession>A0AAV2ESI8</accession>
<dbReference type="AlphaFoldDB" id="A0AAV2ESI8"/>
<feature type="region of interest" description="Disordered" evidence="1">
    <location>
        <begin position="1"/>
        <end position="22"/>
    </location>
</feature>
<keyword evidence="3" id="KW-1185">Reference proteome</keyword>
<evidence type="ECO:0000313" key="2">
    <source>
        <dbReference type="EMBL" id="CAL1388953.1"/>
    </source>
</evidence>
<name>A0AAV2ESI8_9ROSI</name>
<protein>
    <submittedName>
        <fullName evidence="2">Uncharacterized protein</fullName>
    </submittedName>
</protein>
<evidence type="ECO:0000256" key="1">
    <source>
        <dbReference type="SAM" id="MobiDB-lite"/>
    </source>
</evidence>
<gene>
    <name evidence="2" type="ORF">LTRI10_LOCUS29847</name>
</gene>
<proteinExistence type="predicted"/>
<organism evidence="2 3">
    <name type="scientific">Linum trigynum</name>
    <dbReference type="NCBI Taxonomy" id="586398"/>
    <lineage>
        <taxon>Eukaryota</taxon>
        <taxon>Viridiplantae</taxon>
        <taxon>Streptophyta</taxon>
        <taxon>Embryophyta</taxon>
        <taxon>Tracheophyta</taxon>
        <taxon>Spermatophyta</taxon>
        <taxon>Magnoliopsida</taxon>
        <taxon>eudicotyledons</taxon>
        <taxon>Gunneridae</taxon>
        <taxon>Pentapetalae</taxon>
        <taxon>rosids</taxon>
        <taxon>fabids</taxon>
        <taxon>Malpighiales</taxon>
        <taxon>Linaceae</taxon>
        <taxon>Linum</taxon>
    </lineage>
</organism>
<dbReference type="Proteomes" id="UP001497516">
    <property type="component" value="Chromosome 5"/>
</dbReference>
<reference evidence="2 3" key="1">
    <citation type="submission" date="2024-04" db="EMBL/GenBank/DDBJ databases">
        <authorList>
            <person name="Fracassetti M."/>
        </authorList>
    </citation>
    <scope>NUCLEOTIDE SEQUENCE [LARGE SCALE GENOMIC DNA]</scope>
</reference>
<dbReference type="EMBL" id="OZ034818">
    <property type="protein sequence ID" value="CAL1388953.1"/>
    <property type="molecule type" value="Genomic_DNA"/>
</dbReference>